<dbReference type="InterPro" id="IPR044791">
    <property type="entry name" value="Beta-glucanase/XTH"/>
</dbReference>
<proteinExistence type="inferred from homology"/>
<protein>
    <recommendedName>
        <fullName evidence="2">Beta-glucanase</fullName>
    </recommendedName>
    <alternativeName>
        <fullName evidence="7">1,3-1,4-beta-D-glucan 4-glucanohydrolase</fullName>
    </alternativeName>
    <alternativeName>
        <fullName evidence="6">Endo-beta-1,3-1,4 glucanase</fullName>
    </alternativeName>
    <alternativeName>
        <fullName evidence="5">Lichenase</fullName>
    </alternativeName>
</protein>
<dbReference type="InterPro" id="IPR013320">
    <property type="entry name" value="ConA-like_dom_sf"/>
</dbReference>
<dbReference type="Proteomes" id="UP001597474">
    <property type="component" value="Unassembled WGS sequence"/>
</dbReference>
<evidence type="ECO:0000256" key="1">
    <source>
        <dbReference type="ARBA" id="ARBA00006865"/>
    </source>
</evidence>
<dbReference type="PROSITE" id="PS01034">
    <property type="entry name" value="GH16_1"/>
    <property type="match status" value="1"/>
</dbReference>
<dbReference type="InterPro" id="IPR008264">
    <property type="entry name" value="Beta_glucanase"/>
</dbReference>
<dbReference type="PROSITE" id="PS51762">
    <property type="entry name" value="GH16_2"/>
    <property type="match status" value="1"/>
</dbReference>
<dbReference type="RefSeq" id="WP_386374417.1">
    <property type="nucleotide sequence ID" value="NZ_JBHUMP010000008.1"/>
</dbReference>
<comment type="similarity">
    <text evidence="1">Belongs to the glycosyl hydrolase 16 family.</text>
</comment>
<sequence>MVLAALPARADEPFYSELERLDEKVWFLGNFTMKNPAFRTAWKRQQIDRTDEGALRLSVAPAPEAAEKDFWGAEVQYKMRSHYGRYEVVMTAARGNGVISSFFTYTGPHFDDPHDEIDFEFLGRDTTKVWVTRFADGARLPGRWVDLPFDAADAPHLYAFEWLPDRIVWYVDNKEIFRVTEAQTTLPVTPGRIHMSIWGGGEAQRDWSGVASDDTRTAATYECVSYVPMGQKARQCSDSYAPANE</sequence>
<feature type="domain" description="GH16" evidence="8">
    <location>
        <begin position="8"/>
        <end position="235"/>
    </location>
</feature>
<dbReference type="InterPro" id="IPR008263">
    <property type="entry name" value="GH16_AS"/>
</dbReference>
<evidence type="ECO:0000313" key="10">
    <source>
        <dbReference type="Proteomes" id="UP001597474"/>
    </source>
</evidence>
<dbReference type="SUPFAM" id="SSF49899">
    <property type="entry name" value="Concanavalin A-like lectins/glucanases"/>
    <property type="match status" value="1"/>
</dbReference>
<evidence type="ECO:0000313" key="9">
    <source>
        <dbReference type="EMBL" id="MFD2740017.1"/>
    </source>
</evidence>
<dbReference type="EMBL" id="JBHUMP010000008">
    <property type="protein sequence ID" value="MFD2740017.1"/>
    <property type="molecule type" value="Genomic_DNA"/>
</dbReference>
<dbReference type="Pfam" id="PF00722">
    <property type="entry name" value="Glyco_hydro_16"/>
    <property type="match status" value="1"/>
</dbReference>
<reference evidence="10" key="1">
    <citation type="journal article" date="2019" name="Int. J. Syst. Evol. Microbiol.">
        <title>The Global Catalogue of Microorganisms (GCM) 10K type strain sequencing project: providing services to taxonomists for standard genome sequencing and annotation.</title>
        <authorList>
            <consortium name="The Broad Institute Genomics Platform"/>
            <consortium name="The Broad Institute Genome Sequencing Center for Infectious Disease"/>
            <person name="Wu L."/>
            <person name="Ma J."/>
        </authorList>
    </citation>
    <scope>NUCLEOTIDE SEQUENCE [LARGE SCALE GENOMIC DNA]</scope>
    <source>
        <strain evidence="10">TISTR 2562</strain>
    </source>
</reference>
<evidence type="ECO:0000256" key="7">
    <source>
        <dbReference type="ARBA" id="ARBA00031665"/>
    </source>
</evidence>
<evidence type="ECO:0000259" key="8">
    <source>
        <dbReference type="PROSITE" id="PS51762"/>
    </source>
</evidence>
<accession>A0ABW5U3L5</accession>
<dbReference type="Gene3D" id="2.60.120.200">
    <property type="match status" value="1"/>
</dbReference>
<keyword evidence="4" id="KW-0326">Glycosidase</keyword>
<dbReference type="PRINTS" id="PR00737">
    <property type="entry name" value="GLHYDRLASE16"/>
</dbReference>
<comment type="caution">
    <text evidence="9">The sequence shown here is derived from an EMBL/GenBank/DDBJ whole genome shotgun (WGS) entry which is preliminary data.</text>
</comment>
<gene>
    <name evidence="9" type="ORF">ACFSUD_10585</name>
</gene>
<evidence type="ECO:0000256" key="2">
    <source>
        <dbReference type="ARBA" id="ARBA00014569"/>
    </source>
</evidence>
<organism evidence="9 10">
    <name type="scientific">Sulfitobacter aestuarii</name>
    <dbReference type="NCBI Taxonomy" id="2161676"/>
    <lineage>
        <taxon>Bacteria</taxon>
        <taxon>Pseudomonadati</taxon>
        <taxon>Pseudomonadota</taxon>
        <taxon>Alphaproteobacteria</taxon>
        <taxon>Rhodobacterales</taxon>
        <taxon>Roseobacteraceae</taxon>
        <taxon>Sulfitobacter</taxon>
    </lineage>
</organism>
<evidence type="ECO:0000256" key="3">
    <source>
        <dbReference type="ARBA" id="ARBA00022801"/>
    </source>
</evidence>
<evidence type="ECO:0000256" key="4">
    <source>
        <dbReference type="ARBA" id="ARBA00023295"/>
    </source>
</evidence>
<keyword evidence="10" id="KW-1185">Reference proteome</keyword>
<dbReference type="InterPro" id="IPR000757">
    <property type="entry name" value="Beta-glucanase-like"/>
</dbReference>
<keyword evidence="3" id="KW-0378">Hydrolase</keyword>
<dbReference type="PANTHER" id="PTHR31062">
    <property type="entry name" value="XYLOGLUCAN ENDOTRANSGLUCOSYLASE/HYDROLASE PROTEIN 8-RELATED"/>
    <property type="match status" value="1"/>
</dbReference>
<evidence type="ECO:0000256" key="5">
    <source>
        <dbReference type="ARBA" id="ARBA00029722"/>
    </source>
</evidence>
<evidence type="ECO:0000256" key="6">
    <source>
        <dbReference type="ARBA" id="ARBA00029771"/>
    </source>
</evidence>
<name>A0ABW5U3L5_9RHOB</name>